<keyword evidence="6" id="KW-0238">DNA-binding</keyword>
<keyword evidence="5" id="KW-0190">Covalent protein-DNA linkage</keyword>
<name>A0ABV3X260_9HYPH</name>
<dbReference type="InterPro" id="IPR003738">
    <property type="entry name" value="SRAP"/>
</dbReference>
<evidence type="ECO:0000313" key="10">
    <source>
        <dbReference type="EMBL" id="MEX4010468.1"/>
    </source>
</evidence>
<accession>A0ABV3X260</accession>
<evidence type="ECO:0000313" key="11">
    <source>
        <dbReference type="Proteomes" id="UP001559025"/>
    </source>
</evidence>
<comment type="similarity">
    <text evidence="1 8">Belongs to the SOS response-associated peptidase family.</text>
</comment>
<evidence type="ECO:0000256" key="5">
    <source>
        <dbReference type="ARBA" id="ARBA00023124"/>
    </source>
</evidence>
<dbReference type="PANTHER" id="PTHR13604:SF0">
    <property type="entry name" value="ABASIC SITE PROCESSING PROTEIN HMCES"/>
    <property type="match status" value="1"/>
</dbReference>
<dbReference type="SUPFAM" id="SSF143081">
    <property type="entry name" value="BB1717-like"/>
    <property type="match status" value="1"/>
</dbReference>
<dbReference type="RefSeq" id="WP_368805152.1">
    <property type="nucleotide sequence ID" value="NZ_JAZHFV010000013.1"/>
</dbReference>
<reference evidence="10 11" key="1">
    <citation type="submission" date="2024-01" db="EMBL/GenBank/DDBJ databases">
        <title>New evidence supports the origin of RcGTA from prophage.</title>
        <authorList>
            <person name="Xu Y."/>
            <person name="Liu B."/>
            <person name="Chen F."/>
        </authorList>
    </citation>
    <scope>NUCLEOTIDE SEQUENCE [LARGE SCALE GENOMIC DNA]</scope>
    <source>
        <strain evidence="10 11">CBW1107-2</strain>
    </source>
</reference>
<dbReference type="EC" id="3.4.-.-" evidence="8"/>
<dbReference type="EMBL" id="JAZHFV010000013">
    <property type="protein sequence ID" value="MEX4010468.1"/>
    <property type="molecule type" value="Genomic_DNA"/>
</dbReference>
<dbReference type="InterPro" id="IPR036590">
    <property type="entry name" value="SRAP-like"/>
</dbReference>
<evidence type="ECO:0000256" key="6">
    <source>
        <dbReference type="ARBA" id="ARBA00023125"/>
    </source>
</evidence>
<dbReference type="Gene3D" id="3.90.1680.10">
    <property type="entry name" value="SOS response associated peptidase-like"/>
    <property type="match status" value="1"/>
</dbReference>
<dbReference type="PANTHER" id="PTHR13604">
    <property type="entry name" value="DC12-RELATED"/>
    <property type="match status" value="1"/>
</dbReference>
<evidence type="ECO:0000256" key="8">
    <source>
        <dbReference type="RuleBase" id="RU364100"/>
    </source>
</evidence>
<gene>
    <name evidence="10" type="ORF">V1479_24475</name>
</gene>
<proteinExistence type="inferred from homology"/>
<keyword evidence="3" id="KW-0227">DNA damage</keyword>
<keyword evidence="7" id="KW-0456">Lyase</keyword>
<evidence type="ECO:0000256" key="7">
    <source>
        <dbReference type="ARBA" id="ARBA00023239"/>
    </source>
</evidence>
<dbReference type="Proteomes" id="UP001559025">
    <property type="component" value="Unassembled WGS sequence"/>
</dbReference>
<dbReference type="Pfam" id="PF02586">
    <property type="entry name" value="SRAP"/>
    <property type="match status" value="1"/>
</dbReference>
<keyword evidence="11" id="KW-1185">Reference proteome</keyword>
<evidence type="ECO:0000256" key="3">
    <source>
        <dbReference type="ARBA" id="ARBA00022763"/>
    </source>
</evidence>
<evidence type="ECO:0000256" key="9">
    <source>
        <dbReference type="SAM" id="MobiDB-lite"/>
    </source>
</evidence>
<evidence type="ECO:0000256" key="2">
    <source>
        <dbReference type="ARBA" id="ARBA00022670"/>
    </source>
</evidence>
<sequence>MCGRVNIKTNLDDMLASFAFAARNEDVDRAANRFPRYNGAPGLDYPLIVRDVTRDSAKAPVLGPVFMMARWGLIPHFAKARNEGFKHINARSETVATNGVFKRAYAARRALMPVTGYFEWQDIYGTGKNKQPYAIAMADDSPFCLAAIWQNWRDPETGEDVRSFCLLTCEPNSLMATIHDRMPVILHRKDYERWLGDEADPADLLAPYPADLMKMWPVDRKVGNSKNDTPDVLDPVEGEQGPLL</sequence>
<keyword evidence="4 8" id="KW-0378">Hydrolase</keyword>
<keyword evidence="2 8" id="KW-0645">Protease</keyword>
<evidence type="ECO:0000256" key="4">
    <source>
        <dbReference type="ARBA" id="ARBA00022801"/>
    </source>
</evidence>
<protein>
    <recommendedName>
        <fullName evidence="8">Abasic site processing protein</fullName>
        <ecNumber evidence="8">3.4.-.-</ecNumber>
    </recommendedName>
</protein>
<comment type="caution">
    <text evidence="10">The sequence shown here is derived from an EMBL/GenBank/DDBJ whole genome shotgun (WGS) entry which is preliminary data.</text>
</comment>
<feature type="region of interest" description="Disordered" evidence="9">
    <location>
        <begin position="224"/>
        <end position="244"/>
    </location>
</feature>
<organism evidence="10 11">
    <name type="scientific">Neoaquamicrobium sediminum</name>
    <dbReference type="NCBI Taxonomy" id="1849104"/>
    <lineage>
        <taxon>Bacteria</taxon>
        <taxon>Pseudomonadati</taxon>
        <taxon>Pseudomonadota</taxon>
        <taxon>Alphaproteobacteria</taxon>
        <taxon>Hyphomicrobiales</taxon>
        <taxon>Phyllobacteriaceae</taxon>
        <taxon>Neoaquamicrobium</taxon>
    </lineage>
</organism>
<evidence type="ECO:0000256" key="1">
    <source>
        <dbReference type="ARBA" id="ARBA00008136"/>
    </source>
</evidence>